<feature type="compositionally biased region" description="Polar residues" evidence="1">
    <location>
        <begin position="306"/>
        <end position="325"/>
    </location>
</feature>
<protein>
    <recommendedName>
        <fullName evidence="5">Lysine-specific metallo-endopeptidase domain-containing protein</fullName>
    </recommendedName>
</protein>
<feature type="region of interest" description="Disordered" evidence="1">
    <location>
        <begin position="277"/>
        <end position="372"/>
    </location>
</feature>
<sequence length="774" mass="84830">MRLGLRISHLAIPVVVGLLVAHGFGHPADRSGMPTAQPPQPPVQSVQSAQQAPVQHHIVDTISCNKFLPNSNFDKHVTLAIDESIKWINDAKKMLEAVIKEVEHDDIVQRQLADAHIDLDWSLFNFQQDGTGVQSTSMSQQPSKTTRNSPSAGKLNQNSKSEERGQPTKKVKTSSRHPFNTDTTKNANVVPNLTPSGSSSRITRRSPNPPSDPNPSDMSNLSDQLGRMHTSQEDHDMLRNFAVKQLLNVHFSWWKSDQIRHIIQTLNAIYEYNTSRATEGAQNTQPTLNPTRDSPSFKDKGKSRANPETSSKPGHGQNTESSSSVNKRKPQSSPESSPGSSPALKPTNPDPKRRKTLPIAKAVTPAPGSTRLYCGDGNIKPVNPLPYRKAVDSHAHIAIFEQVSPNYGSSCTLSPNSNAYTLAYNTAAAPEGEEVPNPKVTGFNAIYLCDNQLAKAHYQRRLDYRRDPKKQNTGMYSLACVDCSSLVNANADSVGSAEDLDESSLMKKISEELSSKTFIHVWDHLIHSTVIHELTHMCRWDEKCNWPEVFSGGDRLVWPPSYARDLPNGYGWPNCADMGQNYPGLENTPIPGVAMNNLQLPCNNAESIAIFVVASNILKHMYDTDKRDEASPLVRGFSKNGHLVALPYLGDMQTAQADFLAVANSVDGFNPGLVNPQLQKTQWDPSWQYDSASLSNLLDQSGIGDLNAGSSMDISQQKIVPPSGRVKEQTGGQVAQKPRTSPNQSGTNRGMNSGSQVKNQSGARNNQRPRGSRA</sequence>
<proteinExistence type="predicted"/>
<name>A0A4S2MR02_9PEZI</name>
<dbReference type="AlphaFoldDB" id="A0A4S2MR02"/>
<feature type="compositionally biased region" description="Low complexity" evidence="1">
    <location>
        <begin position="214"/>
        <end position="223"/>
    </location>
</feature>
<accession>A0A4S2MR02</accession>
<keyword evidence="4" id="KW-1185">Reference proteome</keyword>
<feature type="compositionally biased region" description="Polar residues" evidence="1">
    <location>
        <begin position="176"/>
        <end position="201"/>
    </location>
</feature>
<evidence type="ECO:0000313" key="3">
    <source>
        <dbReference type="EMBL" id="TGZ76947.1"/>
    </source>
</evidence>
<gene>
    <name evidence="3" type="ORF">EX30DRAFT_388870</name>
</gene>
<feature type="region of interest" description="Disordered" evidence="1">
    <location>
        <begin position="720"/>
        <end position="774"/>
    </location>
</feature>
<evidence type="ECO:0000313" key="4">
    <source>
        <dbReference type="Proteomes" id="UP000298138"/>
    </source>
</evidence>
<evidence type="ECO:0000256" key="1">
    <source>
        <dbReference type="SAM" id="MobiDB-lite"/>
    </source>
</evidence>
<feature type="chain" id="PRO_5020998517" description="Lysine-specific metallo-endopeptidase domain-containing protein" evidence="2">
    <location>
        <begin position="26"/>
        <end position="774"/>
    </location>
</feature>
<organism evidence="3 4">
    <name type="scientific">Ascodesmis nigricans</name>
    <dbReference type="NCBI Taxonomy" id="341454"/>
    <lineage>
        <taxon>Eukaryota</taxon>
        <taxon>Fungi</taxon>
        <taxon>Dikarya</taxon>
        <taxon>Ascomycota</taxon>
        <taxon>Pezizomycotina</taxon>
        <taxon>Pezizomycetes</taxon>
        <taxon>Pezizales</taxon>
        <taxon>Ascodesmidaceae</taxon>
        <taxon>Ascodesmis</taxon>
    </lineage>
</organism>
<feature type="region of interest" description="Disordered" evidence="1">
    <location>
        <begin position="131"/>
        <end position="232"/>
    </location>
</feature>
<dbReference type="Proteomes" id="UP000298138">
    <property type="component" value="Unassembled WGS sequence"/>
</dbReference>
<dbReference type="InParanoid" id="A0A4S2MR02"/>
<feature type="compositionally biased region" description="Polar residues" evidence="1">
    <location>
        <begin position="730"/>
        <end position="774"/>
    </location>
</feature>
<feature type="signal peptide" evidence="2">
    <location>
        <begin position="1"/>
        <end position="25"/>
    </location>
</feature>
<feature type="compositionally biased region" description="Low complexity" evidence="1">
    <location>
        <begin position="331"/>
        <end position="342"/>
    </location>
</feature>
<keyword evidence="2" id="KW-0732">Signal</keyword>
<dbReference type="OrthoDB" id="4507347at2759"/>
<evidence type="ECO:0008006" key="5">
    <source>
        <dbReference type="Google" id="ProtNLM"/>
    </source>
</evidence>
<dbReference type="EMBL" id="ML220162">
    <property type="protein sequence ID" value="TGZ76947.1"/>
    <property type="molecule type" value="Genomic_DNA"/>
</dbReference>
<feature type="compositionally biased region" description="Polar residues" evidence="1">
    <location>
        <begin position="131"/>
        <end position="159"/>
    </location>
</feature>
<reference evidence="3 4" key="1">
    <citation type="submission" date="2019-04" db="EMBL/GenBank/DDBJ databases">
        <title>Comparative genomics and transcriptomics to analyze fruiting body development in filamentous ascomycetes.</title>
        <authorList>
            <consortium name="DOE Joint Genome Institute"/>
            <person name="Lutkenhaus R."/>
            <person name="Traeger S."/>
            <person name="Breuer J."/>
            <person name="Kuo A."/>
            <person name="Lipzen A."/>
            <person name="Pangilinan J."/>
            <person name="Dilworth D."/>
            <person name="Sandor L."/>
            <person name="Poggeler S."/>
            <person name="Barry K."/>
            <person name="Grigoriev I.V."/>
            <person name="Nowrousian M."/>
        </authorList>
    </citation>
    <scope>NUCLEOTIDE SEQUENCE [LARGE SCALE GENOMIC DNA]</scope>
    <source>
        <strain evidence="3 4">CBS 389.68</strain>
    </source>
</reference>
<feature type="compositionally biased region" description="Polar residues" evidence="1">
    <location>
        <begin position="277"/>
        <end position="294"/>
    </location>
</feature>
<evidence type="ECO:0000256" key="2">
    <source>
        <dbReference type="SAM" id="SignalP"/>
    </source>
</evidence>